<protein>
    <submittedName>
        <fullName evidence="1">Uncharacterized protein</fullName>
    </submittedName>
</protein>
<evidence type="ECO:0000313" key="2">
    <source>
        <dbReference type="Proteomes" id="UP001472677"/>
    </source>
</evidence>
<reference evidence="1 2" key="1">
    <citation type="journal article" date="2024" name="G3 (Bethesda)">
        <title>Genome assembly of Hibiscus sabdariffa L. provides insights into metabolisms of medicinal natural products.</title>
        <authorList>
            <person name="Kim T."/>
        </authorList>
    </citation>
    <scope>NUCLEOTIDE SEQUENCE [LARGE SCALE GENOMIC DNA]</scope>
    <source>
        <strain evidence="1">TK-2024</strain>
        <tissue evidence="1">Old leaves</tissue>
    </source>
</reference>
<comment type="caution">
    <text evidence="1">The sequence shown here is derived from an EMBL/GenBank/DDBJ whole genome shotgun (WGS) entry which is preliminary data.</text>
</comment>
<dbReference type="Proteomes" id="UP001472677">
    <property type="component" value="Unassembled WGS sequence"/>
</dbReference>
<keyword evidence="2" id="KW-1185">Reference proteome</keyword>
<accession>A0ABR2GBV5</accession>
<name>A0ABR2GBV5_9ROSI</name>
<sequence>MGPYVGSERQWAAVHGPGRGDIRAWARAEPVRYLGQARLRRSRTGPIYTLTVGIHRWSLRPSGNTKADDGWL</sequence>
<dbReference type="EMBL" id="JBBPBM010000001">
    <property type="protein sequence ID" value="KAK8600396.1"/>
    <property type="molecule type" value="Genomic_DNA"/>
</dbReference>
<organism evidence="1 2">
    <name type="scientific">Hibiscus sabdariffa</name>
    <name type="common">roselle</name>
    <dbReference type="NCBI Taxonomy" id="183260"/>
    <lineage>
        <taxon>Eukaryota</taxon>
        <taxon>Viridiplantae</taxon>
        <taxon>Streptophyta</taxon>
        <taxon>Embryophyta</taxon>
        <taxon>Tracheophyta</taxon>
        <taxon>Spermatophyta</taxon>
        <taxon>Magnoliopsida</taxon>
        <taxon>eudicotyledons</taxon>
        <taxon>Gunneridae</taxon>
        <taxon>Pentapetalae</taxon>
        <taxon>rosids</taxon>
        <taxon>malvids</taxon>
        <taxon>Malvales</taxon>
        <taxon>Malvaceae</taxon>
        <taxon>Malvoideae</taxon>
        <taxon>Hibiscus</taxon>
    </lineage>
</organism>
<evidence type="ECO:0000313" key="1">
    <source>
        <dbReference type="EMBL" id="KAK8600396.1"/>
    </source>
</evidence>
<gene>
    <name evidence="1" type="ORF">V6N12_050250</name>
</gene>
<proteinExistence type="predicted"/>